<accession>A0AAD4SJP5</accession>
<gene>
    <name evidence="1" type="ORF">MKW98_029431</name>
</gene>
<dbReference type="Proteomes" id="UP001202328">
    <property type="component" value="Unassembled WGS sequence"/>
</dbReference>
<comment type="caution">
    <text evidence="1">The sequence shown here is derived from an EMBL/GenBank/DDBJ whole genome shotgun (WGS) entry which is preliminary data.</text>
</comment>
<dbReference type="EMBL" id="JAJJMB010010439">
    <property type="protein sequence ID" value="KAI3908881.1"/>
    <property type="molecule type" value="Genomic_DNA"/>
</dbReference>
<reference evidence="1" key="1">
    <citation type="submission" date="2022-04" db="EMBL/GenBank/DDBJ databases">
        <title>A functionally conserved STORR gene fusion in Papaver species that diverged 16.8 million years ago.</title>
        <authorList>
            <person name="Catania T."/>
        </authorList>
    </citation>
    <scope>NUCLEOTIDE SEQUENCE</scope>
    <source>
        <strain evidence="1">S-188037</strain>
    </source>
</reference>
<keyword evidence="2" id="KW-1185">Reference proteome</keyword>
<protein>
    <submittedName>
        <fullName evidence="1">Uncharacterized protein</fullName>
    </submittedName>
</protein>
<evidence type="ECO:0000313" key="1">
    <source>
        <dbReference type="EMBL" id="KAI3908881.1"/>
    </source>
</evidence>
<name>A0AAD4SJP5_9MAGN</name>
<dbReference type="AlphaFoldDB" id="A0AAD4SJP5"/>
<evidence type="ECO:0000313" key="2">
    <source>
        <dbReference type="Proteomes" id="UP001202328"/>
    </source>
</evidence>
<sequence length="66" mass="7504">MGKEIIGSRNMDDLAKTPEFPYCKQISFLVDEFRQMILTITAQDIGYSLFPYVGANFLLKFSSTVC</sequence>
<proteinExistence type="predicted"/>
<feature type="non-terminal residue" evidence="1">
    <location>
        <position position="1"/>
    </location>
</feature>
<organism evidence="1 2">
    <name type="scientific">Papaver atlanticum</name>
    <dbReference type="NCBI Taxonomy" id="357466"/>
    <lineage>
        <taxon>Eukaryota</taxon>
        <taxon>Viridiplantae</taxon>
        <taxon>Streptophyta</taxon>
        <taxon>Embryophyta</taxon>
        <taxon>Tracheophyta</taxon>
        <taxon>Spermatophyta</taxon>
        <taxon>Magnoliopsida</taxon>
        <taxon>Ranunculales</taxon>
        <taxon>Papaveraceae</taxon>
        <taxon>Papaveroideae</taxon>
        <taxon>Papaver</taxon>
    </lineage>
</organism>